<dbReference type="Proteomes" id="UP000006727">
    <property type="component" value="Chromosome 22"/>
</dbReference>
<name>A0A7I4CGF1_PHYPA</name>
<proteinExistence type="predicted"/>
<sequence>MRRLFQDATSLNPCPKLLLPPCLSSRDSTKLKLPPMIHRAERSIIVLVDQNFQGEVQSNSYQHQSDDSL</sequence>
<organism evidence="1 2">
    <name type="scientific">Physcomitrium patens</name>
    <name type="common">Spreading-leaved earth moss</name>
    <name type="synonym">Physcomitrella patens</name>
    <dbReference type="NCBI Taxonomy" id="3218"/>
    <lineage>
        <taxon>Eukaryota</taxon>
        <taxon>Viridiplantae</taxon>
        <taxon>Streptophyta</taxon>
        <taxon>Embryophyta</taxon>
        <taxon>Bryophyta</taxon>
        <taxon>Bryophytina</taxon>
        <taxon>Bryopsida</taxon>
        <taxon>Funariidae</taxon>
        <taxon>Funariales</taxon>
        <taxon>Funariaceae</taxon>
        <taxon>Physcomitrium</taxon>
    </lineage>
</organism>
<accession>A0A7I4CGF1</accession>
<dbReference type="EMBL" id="ABEU02000022">
    <property type="status" value="NOT_ANNOTATED_CDS"/>
    <property type="molecule type" value="Genomic_DNA"/>
</dbReference>
<dbReference type="EnsemblPlants" id="Pp3c22_17370V3.2">
    <property type="protein sequence ID" value="Pp3c22_17370V3.2"/>
    <property type="gene ID" value="Pp3c22_17370"/>
</dbReference>
<reference evidence="1 2" key="1">
    <citation type="journal article" date="2008" name="Science">
        <title>The Physcomitrella genome reveals evolutionary insights into the conquest of land by plants.</title>
        <authorList>
            <person name="Rensing S."/>
            <person name="Lang D."/>
            <person name="Zimmer A."/>
            <person name="Terry A."/>
            <person name="Salamov A."/>
            <person name="Shapiro H."/>
            <person name="Nishiyama T."/>
            <person name="Perroud P.-F."/>
            <person name="Lindquist E."/>
            <person name="Kamisugi Y."/>
            <person name="Tanahashi T."/>
            <person name="Sakakibara K."/>
            <person name="Fujita T."/>
            <person name="Oishi K."/>
            <person name="Shin-I T."/>
            <person name="Kuroki Y."/>
            <person name="Toyoda A."/>
            <person name="Suzuki Y."/>
            <person name="Hashimoto A."/>
            <person name="Yamaguchi K."/>
            <person name="Sugano A."/>
            <person name="Kohara Y."/>
            <person name="Fujiyama A."/>
            <person name="Anterola A."/>
            <person name="Aoki S."/>
            <person name="Ashton N."/>
            <person name="Barbazuk W.B."/>
            <person name="Barker E."/>
            <person name="Bennetzen J."/>
            <person name="Bezanilla M."/>
            <person name="Blankenship R."/>
            <person name="Cho S.H."/>
            <person name="Dutcher S."/>
            <person name="Estelle M."/>
            <person name="Fawcett J.A."/>
            <person name="Gundlach H."/>
            <person name="Hanada K."/>
            <person name="Heyl A."/>
            <person name="Hicks K.A."/>
            <person name="Hugh J."/>
            <person name="Lohr M."/>
            <person name="Mayer K."/>
            <person name="Melkozernov A."/>
            <person name="Murata T."/>
            <person name="Nelson D."/>
            <person name="Pils B."/>
            <person name="Prigge M."/>
            <person name="Reiss B."/>
            <person name="Renner T."/>
            <person name="Rombauts S."/>
            <person name="Rushton P."/>
            <person name="Sanderfoot A."/>
            <person name="Schween G."/>
            <person name="Shiu S.-H."/>
            <person name="Stueber K."/>
            <person name="Theodoulou F.L."/>
            <person name="Tu H."/>
            <person name="Van de Peer Y."/>
            <person name="Verrier P.J."/>
            <person name="Waters E."/>
            <person name="Wood A."/>
            <person name="Yang L."/>
            <person name="Cove D."/>
            <person name="Cuming A."/>
            <person name="Hasebe M."/>
            <person name="Lucas S."/>
            <person name="Mishler D.B."/>
            <person name="Reski R."/>
            <person name="Grigoriev I."/>
            <person name="Quatrano R.S."/>
            <person name="Boore J.L."/>
        </authorList>
    </citation>
    <scope>NUCLEOTIDE SEQUENCE [LARGE SCALE GENOMIC DNA]</scope>
    <source>
        <strain evidence="1 2">cv. Gransden 2004</strain>
    </source>
</reference>
<reference evidence="1" key="3">
    <citation type="submission" date="2020-12" db="UniProtKB">
        <authorList>
            <consortium name="EnsemblPlants"/>
        </authorList>
    </citation>
    <scope>IDENTIFICATION</scope>
</reference>
<keyword evidence="2" id="KW-1185">Reference proteome</keyword>
<evidence type="ECO:0000313" key="1">
    <source>
        <dbReference type="EnsemblPlants" id="Pp3c22_17370V3.2"/>
    </source>
</evidence>
<dbReference type="AlphaFoldDB" id="A0A7I4CGF1"/>
<protein>
    <submittedName>
        <fullName evidence="1">Uncharacterized protein</fullName>
    </submittedName>
</protein>
<dbReference type="Gramene" id="Pp3c22_17370V3.2">
    <property type="protein sequence ID" value="Pp3c22_17370V3.2"/>
    <property type="gene ID" value="Pp3c22_17370"/>
</dbReference>
<reference evidence="1 2" key="2">
    <citation type="journal article" date="2018" name="Plant J.">
        <title>The Physcomitrella patens chromosome-scale assembly reveals moss genome structure and evolution.</title>
        <authorList>
            <person name="Lang D."/>
            <person name="Ullrich K.K."/>
            <person name="Murat F."/>
            <person name="Fuchs J."/>
            <person name="Jenkins J."/>
            <person name="Haas F.B."/>
            <person name="Piednoel M."/>
            <person name="Gundlach H."/>
            <person name="Van Bel M."/>
            <person name="Meyberg R."/>
            <person name="Vives C."/>
            <person name="Morata J."/>
            <person name="Symeonidi A."/>
            <person name="Hiss M."/>
            <person name="Muchero W."/>
            <person name="Kamisugi Y."/>
            <person name="Saleh O."/>
            <person name="Blanc G."/>
            <person name="Decker E.L."/>
            <person name="van Gessel N."/>
            <person name="Grimwood J."/>
            <person name="Hayes R.D."/>
            <person name="Graham S.W."/>
            <person name="Gunter L.E."/>
            <person name="McDaniel S.F."/>
            <person name="Hoernstein S.N.W."/>
            <person name="Larsson A."/>
            <person name="Li F.W."/>
            <person name="Perroud P.F."/>
            <person name="Phillips J."/>
            <person name="Ranjan P."/>
            <person name="Rokshar D.S."/>
            <person name="Rothfels C.J."/>
            <person name="Schneider L."/>
            <person name="Shu S."/>
            <person name="Stevenson D.W."/>
            <person name="Thummler F."/>
            <person name="Tillich M."/>
            <person name="Villarreal Aguilar J.C."/>
            <person name="Widiez T."/>
            <person name="Wong G.K."/>
            <person name="Wymore A."/>
            <person name="Zhang Y."/>
            <person name="Zimmer A.D."/>
            <person name="Quatrano R.S."/>
            <person name="Mayer K.F.X."/>
            <person name="Goodstein D."/>
            <person name="Casacuberta J.M."/>
            <person name="Vandepoele K."/>
            <person name="Reski R."/>
            <person name="Cuming A.C."/>
            <person name="Tuskan G.A."/>
            <person name="Maumus F."/>
            <person name="Salse J."/>
            <person name="Schmutz J."/>
            <person name="Rensing S.A."/>
        </authorList>
    </citation>
    <scope>NUCLEOTIDE SEQUENCE [LARGE SCALE GENOMIC DNA]</scope>
    <source>
        <strain evidence="1 2">cv. Gransden 2004</strain>
    </source>
</reference>
<evidence type="ECO:0000313" key="2">
    <source>
        <dbReference type="Proteomes" id="UP000006727"/>
    </source>
</evidence>